<protein>
    <submittedName>
        <fullName evidence="2">Uncharacterized protein</fullName>
    </submittedName>
</protein>
<feature type="region of interest" description="Disordered" evidence="1">
    <location>
        <begin position="326"/>
        <end position="354"/>
    </location>
</feature>
<feature type="compositionally biased region" description="Low complexity" evidence="1">
    <location>
        <begin position="277"/>
        <end position="314"/>
    </location>
</feature>
<comment type="caution">
    <text evidence="2">The sequence shown here is derived from an EMBL/GenBank/DDBJ whole genome shotgun (WGS) entry which is preliminary data.</text>
</comment>
<evidence type="ECO:0000313" key="2">
    <source>
        <dbReference type="EMBL" id="NMG45546.1"/>
    </source>
</evidence>
<keyword evidence="3" id="KW-1185">Reference proteome</keyword>
<organism evidence="2 3">
    <name type="scientific">Aromatoleum toluvorans</name>
    <dbReference type="NCBI Taxonomy" id="92002"/>
    <lineage>
        <taxon>Bacteria</taxon>
        <taxon>Pseudomonadati</taxon>
        <taxon>Pseudomonadota</taxon>
        <taxon>Betaproteobacteria</taxon>
        <taxon>Rhodocyclales</taxon>
        <taxon>Rhodocyclaceae</taxon>
        <taxon>Aromatoleum</taxon>
    </lineage>
</organism>
<reference evidence="2 3" key="1">
    <citation type="submission" date="2019-12" db="EMBL/GenBank/DDBJ databases">
        <title>Comparative genomics gives insights into the taxonomy of the Azoarcus-Aromatoleum group and reveals separate origins of nif in the plant-associated Azoarcus and non-plant-associated Aromatoleum sub-groups.</title>
        <authorList>
            <person name="Lafos M."/>
            <person name="Maluk M."/>
            <person name="Batista M."/>
            <person name="Junghare M."/>
            <person name="Carmona M."/>
            <person name="Faoro H."/>
            <person name="Cruz L.M."/>
            <person name="Battistoni F."/>
            <person name="De Souza E."/>
            <person name="Pedrosa F."/>
            <person name="Chen W.-M."/>
            <person name="Poole P.S."/>
            <person name="Dixon R.A."/>
            <person name="James E.K."/>
        </authorList>
    </citation>
    <scope>NUCLEOTIDE SEQUENCE [LARGE SCALE GENOMIC DNA]</scope>
    <source>
        <strain evidence="2 3">Td21</strain>
    </source>
</reference>
<dbReference type="Proteomes" id="UP000623795">
    <property type="component" value="Unassembled WGS sequence"/>
</dbReference>
<feature type="compositionally biased region" description="Polar residues" evidence="1">
    <location>
        <begin position="333"/>
        <end position="344"/>
    </location>
</feature>
<accession>A0ABX1Q5A2</accession>
<evidence type="ECO:0000313" key="3">
    <source>
        <dbReference type="Proteomes" id="UP000623795"/>
    </source>
</evidence>
<dbReference type="RefSeq" id="WP_169257385.1">
    <property type="nucleotide sequence ID" value="NZ_WTVN01000032.1"/>
</dbReference>
<name>A0ABX1Q5A2_9RHOO</name>
<sequence length="511" mass="53673">MVDFLRMIRAWGWFGVGVLLAALPMLAFADTYNATHQYYVSVILSPSQVFSTPSATCTAVNAADARYGPGVAESYPGSGTWQCWNANYTYPSVLEKWVCPYGGTLSSQAPWICQNAPLCPDGEARDASGQCVSMCPAGKVWDSTAQTCKDPCSQFAGNSYGSPSSWATLDVATMGGTGNTTFCDGQCAVSGGKVECQSASSIGASGDTVALGYTCVVQGPFVHTGKSCGDAGASAKLISVEANQNPWWKTGDDAKKCAESGGYWGQVNGQDACVRSTPGDGTTKTTNTETAPKTTTTTNPDGSTTTTTESSKTTCSGAICSTETTKTTGGTNADGSSKSPTTETNKQEQPKGDFCQQNPTVAGCEGTKKDGTFGGSCAGGFTCTGDAVQCATAEALHKQECTRLAEKSEQEGAAQSYLNGFAAEIPQAKVDQALNAAGDYDVDVWQQFQEAQQTYVNFTAECLPDLFFDLKGQRYTFDVGWICGIGDFVRMMMHIIAYMGVLSIVGRGFSK</sequence>
<evidence type="ECO:0000256" key="1">
    <source>
        <dbReference type="SAM" id="MobiDB-lite"/>
    </source>
</evidence>
<proteinExistence type="predicted"/>
<feature type="region of interest" description="Disordered" evidence="1">
    <location>
        <begin position="269"/>
        <end position="314"/>
    </location>
</feature>
<dbReference type="EMBL" id="WTVN01000032">
    <property type="protein sequence ID" value="NMG45546.1"/>
    <property type="molecule type" value="Genomic_DNA"/>
</dbReference>
<gene>
    <name evidence="2" type="ORF">GPA22_17670</name>
</gene>